<keyword evidence="2" id="KW-1185">Reference proteome</keyword>
<comment type="caution">
    <text evidence="1">The sequence shown here is derived from an EMBL/GenBank/DDBJ whole genome shotgun (WGS) entry which is preliminary data.</text>
</comment>
<dbReference type="Proteomes" id="UP000238426">
    <property type="component" value="Unassembled WGS sequence"/>
</dbReference>
<dbReference type="RefSeq" id="WP_106463010.1">
    <property type="nucleotide sequence ID" value="NZ_PXOQ01000007.1"/>
</dbReference>
<reference evidence="1 2" key="1">
    <citation type="submission" date="2018-03" db="EMBL/GenBank/DDBJ databases">
        <title>Mesoflavibacter sp. HG37 and Mesoflavibacter sp. HG96 sp.nov., two marine bacteria isolated from seawater of Western Pacific Ocean.</title>
        <authorList>
            <person name="Cheng H."/>
            <person name="Wu Y.-H."/>
            <person name="Guo L.-L."/>
            <person name="Xu X.-W."/>
        </authorList>
    </citation>
    <scope>NUCLEOTIDE SEQUENCE [LARGE SCALE GENOMIC DNA]</scope>
    <source>
        <strain evidence="1 2">KCTC 32269</strain>
    </source>
</reference>
<dbReference type="EMBL" id="PXOQ01000007">
    <property type="protein sequence ID" value="PSG90869.1"/>
    <property type="molecule type" value="Genomic_DNA"/>
</dbReference>
<dbReference type="AlphaFoldDB" id="A0A2T1NEP0"/>
<organism evidence="1 2">
    <name type="scientific">Aurantibacter aestuarii</name>
    <dbReference type="NCBI Taxonomy" id="1266046"/>
    <lineage>
        <taxon>Bacteria</taxon>
        <taxon>Pseudomonadati</taxon>
        <taxon>Bacteroidota</taxon>
        <taxon>Flavobacteriia</taxon>
        <taxon>Flavobacteriales</taxon>
        <taxon>Flavobacteriaceae</taxon>
        <taxon>Aurantibacter</taxon>
    </lineage>
</organism>
<protein>
    <submittedName>
        <fullName evidence="1">Uncharacterized protein</fullName>
    </submittedName>
</protein>
<evidence type="ECO:0000313" key="1">
    <source>
        <dbReference type="EMBL" id="PSG90869.1"/>
    </source>
</evidence>
<sequence length="155" mass="17244">MKNILIISALTVSGVYFLAKNKVSRVINDYKLALNNLTYNLNKLSNLGFNSQLIRGKVSLNITNNSALDLVLKTAGKITLTRLDFYTPKGLYIGYATPNLSEIEILANSTYTTPEIDFNVPLTSVSIKVITELFSNYQNIQIKPTINALGKNYTF</sequence>
<accession>A0A2T1NEP0</accession>
<gene>
    <name evidence="1" type="ORF">C7H52_06240</name>
</gene>
<proteinExistence type="predicted"/>
<name>A0A2T1NEP0_9FLAO</name>
<evidence type="ECO:0000313" key="2">
    <source>
        <dbReference type="Proteomes" id="UP000238426"/>
    </source>
</evidence>